<comment type="caution">
    <text evidence="5">The sequence shown here is derived from an EMBL/GenBank/DDBJ whole genome shotgun (WGS) entry which is preliminary data.</text>
</comment>
<dbReference type="PANTHER" id="PTHR30146:SF109">
    <property type="entry name" value="HTH-TYPE TRANSCRIPTIONAL REGULATOR GALS"/>
    <property type="match status" value="1"/>
</dbReference>
<dbReference type="GO" id="GO:0003700">
    <property type="term" value="F:DNA-binding transcription factor activity"/>
    <property type="evidence" value="ECO:0007669"/>
    <property type="project" value="TreeGrafter"/>
</dbReference>
<evidence type="ECO:0000313" key="5">
    <source>
        <dbReference type="EMBL" id="MCM2680501.1"/>
    </source>
</evidence>
<dbReference type="InterPro" id="IPR000843">
    <property type="entry name" value="HTH_LacI"/>
</dbReference>
<evidence type="ECO:0000256" key="2">
    <source>
        <dbReference type="ARBA" id="ARBA00023125"/>
    </source>
</evidence>
<dbReference type="CDD" id="cd01392">
    <property type="entry name" value="HTH_LacI"/>
    <property type="match status" value="1"/>
</dbReference>
<organism evidence="5 6">
    <name type="scientific">Echinimonas agarilytica</name>
    <dbReference type="NCBI Taxonomy" id="1215918"/>
    <lineage>
        <taxon>Bacteria</taxon>
        <taxon>Pseudomonadati</taxon>
        <taxon>Pseudomonadota</taxon>
        <taxon>Gammaproteobacteria</taxon>
        <taxon>Alteromonadales</taxon>
        <taxon>Echinimonadaceae</taxon>
        <taxon>Echinimonas</taxon>
    </lineage>
</organism>
<dbReference type="GO" id="GO:0000976">
    <property type="term" value="F:transcription cis-regulatory region binding"/>
    <property type="evidence" value="ECO:0007669"/>
    <property type="project" value="TreeGrafter"/>
</dbReference>
<keyword evidence="2 5" id="KW-0238">DNA-binding</keyword>
<evidence type="ECO:0000259" key="4">
    <source>
        <dbReference type="PROSITE" id="PS50932"/>
    </source>
</evidence>
<dbReference type="Proteomes" id="UP001165393">
    <property type="component" value="Unassembled WGS sequence"/>
</dbReference>
<gene>
    <name evidence="5" type="ORF">NAF29_12610</name>
</gene>
<dbReference type="InterPro" id="IPR010982">
    <property type="entry name" value="Lambda_DNA-bd_dom_sf"/>
</dbReference>
<name>A0AA42B8R9_9GAMM</name>
<keyword evidence="3" id="KW-0804">Transcription</keyword>
<feature type="domain" description="HTH lacI-type" evidence="4">
    <location>
        <begin position="2"/>
        <end position="56"/>
    </location>
</feature>
<keyword evidence="1" id="KW-0805">Transcription regulation</keyword>
<accession>A0AA42B8R9</accession>
<sequence length="332" mass="36073">MATIKDVSEKAGVSQATVSRVLNGSDKVVESTCEKVMAAVEALGYRPNTLARAMASGRSGIVGMMVPELASPVYSPLMGEAEALLRKHSKQLIVASGHCDPKLEREAIDFLLQCRCDALILMAEAVSDEYLLDIAKANVEVVIVNRAVDGLESNCVSLDNIAGGKLATQFLIDAGHTHIGCITGPQFKPDARDRQSGFLQALRDHEIAYSADRITEGNYTEQSGYEGMKSLSSKGVSAVLCGNDEMAFGAIAYCRDHQIKVPEDVSIMGFDNLHFARYTYPALTTMHFPIDEMAISAAHLILNRCYNIDPTAPITRRYQPNIVERQSVNKSA</sequence>
<dbReference type="Pfam" id="PF00356">
    <property type="entry name" value="LacI"/>
    <property type="match status" value="1"/>
</dbReference>
<dbReference type="InterPro" id="IPR028082">
    <property type="entry name" value="Peripla_BP_I"/>
</dbReference>
<dbReference type="Gene3D" id="1.10.260.40">
    <property type="entry name" value="lambda repressor-like DNA-binding domains"/>
    <property type="match status" value="1"/>
</dbReference>
<protein>
    <submittedName>
        <fullName evidence="5">LacI family DNA-binding transcriptional regulator</fullName>
    </submittedName>
</protein>
<reference evidence="5 6" key="1">
    <citation type="journal article" date="2013" name="Antonie Van Leeuwenhoek">
        <title>Echinimonas agarilytica gen. nov., sp. nov., a new gammaproteobacterium isolated from the sea urchin Strongylocentrotus intermedius.</title>
        <authorList>
            <person name="Nedashkovskaya O.I."/>
            <person name="Stenkova A.M."/>
            <person name="Zhukova N.V."/>
            <person name="Van Trappen S."/>
            <person name="Lee J.S."/>
            <person name="Kim S.B."/>
        </authorList>
    </citation>
    <scope>NUCLEOTIDE SEQUENCE [LARGE SCALE GENOMIC DNA]</scope>
    <source>
        <strain evidence="5 6">KMM 6351</strain>
    </source>
</reference>
<proteinExistence type="predicted"/>
<keyword evidence="6" id="KW-1185">Reference proteome</keyword>
<dbReference type="PANTHER" id="PTHR30146">
    <property type="entry name" value="LACI-RELATED TRANSCRIPTIONAL REPRESSOR"/>
    <property type="match status" value="1"/>
</dbReference>
<dbReference type="EMBL" id="JAMQGP010000006">
    <property type="protein sequence ID" value="MCM2680501.1"/>
    <property type="molecule type" value="Genomic_DNA"/>
</dbReference>
<dbReference type="SMART" id="SM00354">
    <property type="entry name" value="HTH_LACI"/>
    <property type="match status" value="1"/>
</dbReference>
<dbReference type="Pfam" id="PF13377">
    <property type="entry name" value="Peripla_BP_3"/>
    <property type="match status" value="1"/>
</dbReference>
<evidence type="ECO:0000313" key="6">
    <source>
        <dbReference type="Proteomes" id="UP001165393"/>
    </source>
</evidence>
<dbReference type="SUPFAM" id="SSF47413">
    <property type="entry name" value="lambda repressor-like DNA-binding domains"/>
    <property type="match status" value="1"/>
</dbReference>
<evidence type="ECO:0000256" key="1">
    <source>
        <dbReference type="ARBA" id="ARBA00023015"/>
    </source>
</evidence>
<dbReference type="RefSeq" id="WP_251261943.1">
    <property type="nucleotide sequence ID" value="NZ_JAMQGP010000006.1"/>
</dbReference>
<dbReference type="AlphaFoldDB" id="A0AA42B8R9"/>
<dbReference type="SUPFAM" id="SSF53822">
    <property type="entry name" value="Periplasmic binding protein-like I"/>
    <property type="match status" value="1"/>
</dbReference>
<dbReference type="InterPro" id="IPR046335">
    <property type="entry name" value="LacI/GalR-like_sensor"/>
</dbReference>
<evidence type="ECO:0000256" key="3">
    <source>
        <dbReference type="ARBA" id="ARBA00023163"/>
    </source>
</evidence>
<dbReference type="PROSITE" id="PS50932">
    <property type="entry name" value="HTH_LACI_2"/>
    <property type="match status" value="1"/>
</dbReference>
<dbReference type="PRINTS" id="PR00036">
    <property type="entry name" value="HTHLACI"/>
</dbReference>
<dbReference type="Gene3D" id="3.40.50.2300">
    <property type="match status" value="2"/>
</dbReference>
<dbReference type="CDD" id="cd06270">
    <property type="entry name" value="PBP1_GalS-like"/>
    <property type="match status" value="1"/>
</dbReference>